<dbReference type="Pfam" id="PF00881">
    <property type="entry name" value="Nitroreductase"/>
    <property type="match status" value="1"/>
</dbReference>
<evidence type="ECO:0000256" key="3">
    <source>
        <dbReference type="ARBA" id="ARBA00023002"/>
    </source>
</evidence>
<comment type="caution">
    <text evidence="5">The sequence shown here is derived from an EMBL/GenBank/DDBJ whole genome shotgun (WGS) entry which is preliminary data.</text>
</comment>
<evidence type="ECO:0000256" key="2">
    <source>
        <dbReference type="ARBA" id="ARBA00022643"/>
    </source>
</evidence>
<keyword evidence="3" id="KW-0560">Oxidoreductase</keyword>
<dbReference type="RefSeq" id="WP_284938087.1">
    <property type="nucleotide sequence ID" value="NZ_JANURM010000012.1"/>
</dbReference>
<dbReference type="Gene3D" id="3.40.109.10">
    <property type="entry name" value="NADH Oxidase"/>
    <property type="match status" value="1"/>
</dbReference>
<keyword evidence="2" id="KW-0288">FMN</keyword>
<evidence type="ECO:0000256" key="1">
    <source>
        <dbReference type="ARBA" id="ARBA00022630"/>
    </source>
</evidence>
<evidence type="ECO:0000313" key="6">
    <source>
        <dbReference type="Proteomes" id="UP001173801"/>
    </source>
</evidence>
<dbReference type="PANTHER" id="PTHR23026:SF90">
    <property type="entry name" value="IODOTYROSINE DEIODINASE 1"/>
    <property type="match status" value="1"/>
</dbReference>
<gene>
    <name evidence="5" type="ORF">NYG85_08635</name>
</gene>
<keyword evidence="6" id="KW-1185">Reference proteome</keyword>
<keyword evidence="1" id="KW-0285">Flavoprotein</keyword>
<evidence type="ECO:0000313" key="5">
    <source>
        <dbReference type="EMBL" id="MDL0089422.1"/>
    </source>
</evidence>
<reference evidence="5" key="2">
    <citation type="journal article" date="2023" name="Microorganisms">
        <title>Isolation and Genomic Characteristics of Cat-Borne Campylobacter felis sp. nov. and Sheep-Borne Campylobacter ovis sp. nov.</title>
        <authorList>
            <person name="Wang H."/>
            <person name="Li Y."/>
            <person name="Gu Y."/>
            <person name="Zhou G."/>
            <person name="Chen X."/>
            <person name="Zhang X."/>
            <person name="Shao Z."/>
            <person name="Zhang J."/>
            <person name="Zhang M."/>
        </authorList>
    </citation>
    <scope>NUCLEOTIDE SEQUENCE</scope>
    <source>
        <strain evidence="5">PS10</strain>
    </source>
</reference>
<dbReference type="InterPro" id="IPR050627">
    <property type="entry name" value="Nitroreductase/BluB"/>
</dbReference>
<name>A0ABT7HR77_9BACT</name>
<organism evidence="5 6">
    <name type="scientific">Campylobacter gastrosuis</name>
    <dbReference type="NCBI Taxonomy" id="2974576"/>
    <lineage>
        <taxon>Bacteria</taxon>
        <taxon>Pseudomonadati</taxon>
        <taxon>Campylobacterota</taxon>
        <taxon>Epsilonproteobacteria</taxon>
        <taxon>Campylobacterales</taxon>
        <taxon>Campylobacteraceae</taxon>
        <taxon>Campylobacter</taxon>
    </lineage>
</organism>
<feature type="domain" description="Nitroreductase" evidence="4">
    <location>
        <begin position="8"/>
        <end position="173"/>
    </location>
</feature>
<accession>A0ABT7HR77</accession>
<protein>
    <submittedName>
        <fullName evidence="5">Nitroreductase family protein</fullName>
    </submittedName>
</protein>
<dbReference type="SUPFAM" id="SSF55469">
    <property type="entry name" value="FMN-dependent nitroreductase-like"/>
    <property type="match status" value="1"/>
</dbReference>
<dbReference type="Proteomes" id="UP001173801">
    <property type="component" value="Unassembled WGS sequence"/>
</dbReference>
<evidence type="ECO:0000259" key="4">
    <source>
        <dbReference type="Pfam" id="PF00881"/>
    </source>
</evidence>
<dbReference type="EMBL" id="JANURM010000012">
    <property type="protein sequence ID" value="MDL0089422.1"/>
    <property type="molecule type" value="Genomic_DNA"/>
</dbReference>
<sequence length="193" mass="21156">MQILEAMQKRRCVRKFNDETPNKEQIEAVLEAGFLAPAVFTTKDAIFSVITDKNLFKTLDEAALKRFAPLLENMGMSAKTTLYDAPVYIIISGKLATSVPPECVGATLANIHANTYWAAGSIMQNMQLRATSLGLSSCLINSVVVTLLNEPELKKLAKIPDDYSPLCSIVLGKSDETPESNAPKSEHYKVIYA</sequence>
<dbReference type="InterPro" id="IPR029479">
    <property type="entry name" value="Nitroreductase"/>
</dbReference>
<reference evidence="5" key="1">
    <citation type="submission" date="2022-08" db="EMBL/GenBank/DDBJ databases">
        <authorList>
            <person name="Wang H."/>
        </authorList>
    </citation>
    <scope>NUCLEOTIDE SEQUENCE</scope>
    <source>
        <strain evidence="5">PS10</strain>
    </source>
</reference>
<proteinExistence type="predicted"/>
<dbReference type="PANTHER" id="PTHR23026">
    <property type="entry name" value="NADPH NITROREDUCTASE"/>
    <property type="match status" value="1"/>
</dbReference>
<dbReference type="InterPro" id="IPR000415">
    <property type="entry name" value="Nitroreductase-like"/>
</dbReference>